<sequence>MRSTVDRIRSAGRGARRAADRADELWEQLAASVRAIPEREYERRRRAGRLRGHSTDSTHPPTRLRRERLLTVEPARAGGPACAGRERRIAAELADVCAEVARRIVRDGFDTTA</sequence>
<evidence type="ECO:0000256" key="1">
    <source>
        <dbReference type="SAM" id="MobiDB-lite"/>
    </source>
</evidence>
<reference evidence="2" key="1">
    <citation type="submission" date="2020-01" db="EMBL/GenBank/DDBJ databases">
        <title>Insect and environment-associated Actinomycetes.</title>
        <authorList>
            <person name="Currrie C."/>
            <person name="Chevrette M."/>
            <person name="Carlson C."/>
            <person name="Stubbendieck R."/>
            <person name="Wendt-Pienkowski E."/>
        </authorList>
    </citation>
    <scope>NUCLEOTIDE SEQUENCE</scope>
    <source>
        <strain evidence="2">SID14436</strain>
    </source>
</reference>
<accession>A0A6G3R486</accession>
<protein>
    <submittedName>
        <fullName evidence="2">Uncharacterized protein</fullName>
    </submittedName>
</protein>
<dbReference type="AlphaFoldDB" id="A0A6G3R486"/>
<feature type="region of interest" description="Disordered" evidence="1">
    <location>
        <begin position="1"/>
        <end position="21"/>
    </location>
</feature>
<dbReference type="RefSeq" id="WP_164337660.1">
    <property type="nucleotide sequence ID" value="NZ_JAAGMD010000834.1"/>
</dbReference>
<gene>
    <name evidence="2" type="ORF">G3I53_30465</name>
</gene>
<comment type="caution">
    <text evidence="2">The sequence shown here is derived from an EMBL/GenBank/DDBJ whole genome shotgun (WGS) entry which is preliminary data.</text>
</comment>
<dbReference type="EMBL" id="JAAGMD010000834">
    <property type="protein sequence ID" value="NEA90247.1"/>
    <property type="molecule type" value="Genomic_DNA"/>
</dbReference>
<proteinExistence type="predicted"/>
<name>A0A6G3R486_9ACTN</name>
<evidence type="ECO:0000313" key="2">
    <source>
        <dbReference type="EMBL" id="NEA90247.1"/>
    </source>
</evidence>
<organism evidence="2">
    <name type="scientific">Streptomyces sp. SID14436</name>
    <dbReference type="NCBI Taxonomy" id="2706070"/>
    <lineage>
        <taxon>Bacteria</taxon>
        <taxon>Bacillati</taxon>
        <taxon>Actinomycetota</taxon>
        <taxon>Actinomycetes</taxon>
        <taxon>Kitasatosporales</taxon>
        <taxon>Streptomycetaceae</taxon>
        <taxon>Streptomyces</taxon>
    </lineage>
</organism>
<feature type="region of interest" description="Disordered" evidence="1">
    <location>
        <begin position="37"/>
        <end position="67"/>
    </location>
</feature>